<proteinExistence type="predicted"/>
<gene>
    <name evidence="1" type="ORF">CCV52592_0605</name>
</gene>
<keyword evidence="2" id="KW-1185">Reference proteome</keyword>
<evidence type="ECO:0000313" key="2">
    <source>
        <dbReference type="Proteomes" id="UP000006380"/>
    </source>
</evidence>
<name>A7H0L5_CAMC5</name>
<dbReference type="Proteomes" id="UP000006380">
    <property type="component" value="Chromosome"/>
</dbReference>
<evidence type="ECO:0000313" key="1">
    <source>
        <dbReference type="EMBL" id="EAU01347.2"/>
    </source>
</evidence>
<reference evidence="1" key="1">
    <citation type="submission" date="2016-07" db="EMBL/GenBank/DDBJ databases">
        <title>Comparative genomics of the Campylobacter concisus group.</title>
        <authorList>
            <person name="Miller W.G."/>
            <person name="Yee E."/>
            <person name="Chapman M.H."/>
            <person name="Huynh S."/>
            <person name="Bono J.L."/>
            <person name="On S.L.W."/>
            <person name="StLeger J."/>
            <person name="Foster G."/>
            <person name="Parker C.T."/>
        </authorList>
    </citation>
    <scope>NUCLEOTIDE SEQUENCE</scope>
    <source>
        <strain evidence="1">525.92</strain>
    </source>
</reference>
<dbReference type="RefSeq" id="WP_169753901.1">
    <property type="nucleotide sequence ID" value="NC_009715.2"/>
</dbReference>
<accession>A7H0L5</accession>
<dbReference type="KEGG" id="ccv:CCV52592_0605"/>
<dbReference type="AlphaFoldDB" id="A7H0L5"/>
<dbReference type="EMBL" id="CP000767">
    <property type="protein sequence ID" value="EAU01347.2"/>
    <property type="molecule type" value="Genomic_DNA"/>
</dbReference>
<protein>
    <submittedName>
        <fullName evidence="1">Uncharacterized protein</fullName>
    </submittedName>
</protein>
<organism evidence="1 2">
    <name type="scientific">Campylobacter curvus (strain 525.92)</name>
    <dbReference type="NCBI Taxonomy" id="360105"/>
    <lineage>
        <taxon>Bacteria</taxon>
        <taxon>Pseudomonadati</taxon>
        <taxon>Campylobacterota</taxon>
        <taxon>Epsilonproteobacteria</taxon>
        <taxon>Campylobacterales</taxon>
        <taxon>Campylobacteraceae</taxon>
        <taxon>Campylobacter</taxon>
    </lineage>
</organism>
<dbReference type="STRING" id="360105.CCV52592_0605"/>
<sequence>MGENFDASGTFLYGKFAYEDAKFSALNCKFFMLDSDEDELVCDYEISCYNCLFRRWSEQSFECLKYENL</sequence>